<name>A0A8T0PWP4_PANVG</name>
<evidence type="ECO:0000313" key="2">
    <source>
        <dbReference type="Proteomes" id="UP000823388"/>
    </source>
</evidence>
<organism evidence="1 2">
    <name type="scientific">Panicum virgatum</name>
    <name type="common">Blackwell switchgrass</name>
    <dbReference type="NCBI Taxonomy" id="38727"/>
    <lineage>
        <taxon>Eukaryota</taxon>
        <taxon>Viridiplantae</taxon>
        <taxon>Streptophyta</taxon>
        <taxon>Embryophyta</taxon>
        <taxon>Tracheophyta</taxon>
        <taxon>Spermatophyta</taxon>
        <taxon>Magnoliopsida</taxon>
        <taxon>Liliopsida</taxon>
        <taxon>Poales</taxon>
        <taxon>Poaceae</taxon>
        <taxon>PACMAD clade</taxon>
        <taxon>Panicoideae</taxon>
        <taxon>Panicodae</taxon>
        <taxon>Paniceae</taxon>
        <taxon>Panicinae</taxon>
        <taxon>Panicum</taxon>
        <taxon>Panicum sect. Hiantes</taxon>
    </lineage>
</organism>
<evidence type="ECO:0000313" key="1">
    <source>
        <dbReference type="EMBL" id="KAG2565515.1"/>
    </source>
</evidence>
<reference evidence="1 2" key="1">
    <citation type="submission" date="2020-05" db="EMBL/GenBank/DDBJ databases">
        <title>WGS assembly of Panicum virgatum.</title>
        <authorList>
            <person name="Lovell J.T."/>
            <person name="Jenkins J."/>
            <person name="Shu S."/>
            <person name="Juenger T.E."/>
            <person name="Schmutz J."/>
        </authorList>
    </citation>
    <scope>NUCLEOTIDE SEQUENCE [LARGE SCALE GENOMIC DNA]</scope>
    <source>
        <strain evidence="2">cv. AP13</strain>
    </source>
</reference>
<gene>
    <name evidence="1" type="ORF">PVAP13_7NG026868</name>
</gene>
<comment type="caution">
    <text evidence="1">The sequence shown here is derived from an EMBL/GenBank/DDBJ whole genome shotgun (WGS) entry which is preliminary data.</text>
</comment>
<protein>
    <submittedName>
        <fullName evidence="1">Uncharacterized protein</fullName>
    </submittedName>
</protein>
<dbReference type="Proteomes" id="UP000823388">
    <property type="component" value="Chromosome 7N"/>
</dbReference>
<proteinExistence type="predicted"/>
<accession>A0A8T0PWP4</accession>
<keyword evidence="2" id="KW-1185">Reference proteome</keyword>
<sequence>MKKGLSFNGIESFSFGPENSLRIFPPNSYKFKPKDHIVLDEVQECILDNFWYQYNKKREDKGYMLSILNSLAEYFNLINTMIPGSEEIKTPEQKPIYVLYEGKTPGIYISFEKIIAQKMESKYTGGAAWKKYVTIDDALNQARNMLGINYYIEPAVKEYIQKQKLAQNKKTSKITPIINIKEEGSSSKKVSYKETLMKGVDPLDGEYIEEKIKERFESISPQWKKDIKEDILKDLRKEINEKLEIIKKEYESRLEISISDDDIMDTNGLGQKAD</sequence>
<dbReference type="EMBL" id="CM029050">
    <property type="protein sequence ID" value="KAG2565515.1"/>
    <property type="molecule type" value="Genomic_DNA"/>
</dbReference>
<dbReference type="AlphaFoldDB" id="A0A8T0PWP4"/>